<organism evidence="2 3">
    <name type="scientific">Staphylococcus lugdunensis</name>
    <dbReference type="NCBI Taxonomy" id="28035"/>
    <lineage>
        <taxon>Bacteria</taxon>
        <taxon>Bacillati</taxon>
        <taxon>Bacillota</taxon>
        <taxon>Bacilli</taxon>
        <taxon>Bacillales</taxon>
        <taxon>Staphylococcaceae</taxon>
        <taxon>Staphylococcus</taxon>
    </lineage>
</organism>
<dbReference type="AlphaFoldDB" id="A0A4Q9WDB1"/>
<dbReference type="Gene3D" id="3.40.630.30">
    <property type="match status" value="1"/>
</dbReference>
<feature type="domain" description="N-acetyltransferase" evidence="1">
    <location>
        <begin position="3"/>
        <end position="157"/>
    </location>
</feature>
<dbReference type="EMBL" id="SCHB01000001">
    <property type="protein sequence ID" value="TBW73408.1"/>
    <property type="molecule type" value="Genomic_DNA"/>
</dbReference>
<reference evidence="2 3" key="1">
    <citation type="journal article" date="2019" name="Sci. Transl. Med.">
        <title>Quorum sensing between bacterial species on the skin protects against epidermal injury in atopic dermatitis.</title>
        <authorList>
            <person name="Williams M.R."/>
        </authorList>
    </citation>
    <scope>NUCLEOTIDE SEQUENCE [LARGE SCALE GENOMIC DNA]</scope>
    <source>
        <strain evidence="2 3">E7</strain>
    </source>
</reference>
<name>A0A4Q9WDB1_STALU</name>
<dbReference type="PANTHER" id="PTHR43617:SF2">
    <property type="entry name" value="UPF0039 PROTEIN SLL0451"/>
    <property type="match status" value="1"/>
</dbReference>
<dbReference type="SUPFAM" id="SSF55729">
    <property type="entry name" value="Acyl-CoA N-acyltransferases (Nat)"/>
    <property type="match status" value="1"/>
</dbReference>
<proteinExistence type="predicted"/>
<dbReference type="Proteomes" id="UP000293637">
    <property type="component" value="Unassembled WGS sequence"/>
</dbReference>
<dbReference type="InterPro" id="IPR050276">
    <property type="entry name" value="MshD_Acetyltransferase"/>
</dbReference>
<dbReference type="PROSITE" id="PS51186">
    <property type="entry name" value="GNAT"/>
    <property type="match status" value="1"/>
</dbReference>
<dbReference type="GeneID" id="58091352"/>
<dbReference type="InterPro" id="IPR000182">
    <property type="entry name" value="GNAT_dom"/>
</dbReference>
<accession>A0A4Q9WDB1</accession>
<dbReference type="CDD" id="cd04301">
    <property type="entry name" value="NAT_SF"/>
    <property type="match status" value="1"/>
</dbReference>
<keyword evidence="2" id="KW-0808">Transferase</keyword>
<evidence type="ECO:0000313" key="2">
    <source>
        <dbReference type="EMBL" id="TBW73408.1"/>
    </source>
</evidence>
<dbReference type="PANTHER" id="PTHR43617">
    <property type="entry name" value="L-AMINO ACID N-ACETYLTRANSFERASE"/>
    <property type="match status" value="1"/>
</dbReference>
<evidence type="ECO:0000259" key="1">
    <source>
        <dbReference type="PROSITE" id="PS51186"/>
    </source>
</evidence>
<dbReference type="Pfam" id="PF00583">
    <property type="entry name" value="Acetyltransf_1"/>
    <property type="match status" value="1"/>
</dbReference>
<dbReference type="InterPro" id="IPR016181">
    <property type="entry name" value="Acyl_CoA_acyltransferase"/>
</dbReference>
<protein>
    <submittedName>
        <fullName evidence="2">N-acetyltransferase</fullName>
    </submittedName>
</protein>
<sequence length="176" mass="19735">MDFTIRTEEKEDYKFTEEVVKNAFANETYSDQSEHRLVANLRNSDAFVPDLSLVAVVKNKMIGHILLTKIVIVNDEKNTESLALAPVSVLPDYQNKGVGRSLIQKSLEIAKKLNFGSVIVMGHAEYYPKFGFKQASNWGIQAPFDVPDKLLMAIELKKNALDEASGVIQYSSAFFE</sequence>
<evidence type="ECO:0000313" key="3">
    <source>
        <dbReference type="Proteomes" id="UP000293637"/>
    </source>
</evidence>
<dbReference type="GO" id="GO:0016747">
    <property type="term" value="F:acyltransferase activity, transferring groups other than amino-acyl groups"/>
    <property type="evidence" value="ECO:0007669"/>
    <property type="project" value="InterPro"/>
</dbReference>
<gene>
    <name evidence="2" type="ORF">EQ812_00980</name>
</gene>
<dbReference type="RefSeq" id="WP_002492800.1">
    <property type="nucleotide sequence ID" value="NZ_AP021848.1"/>
</dbReference>
<comment type="caution">
    <text evidence="2">The sequence shown here is derived from an EMBL/GenBank/DDBJ whole genome shotgun (WGS) entry which is preliminary data.</text>
</comment>